<dbReference type="EMBL" id="JAHESD010000014">
    <property type="protein sequence ID" value="MBT1703352.1"/>
    <property type="molecule type" value="Genomic_DNA"/>
</dbReference>
<evidence type="ECO:0000313" key="2">
    <source>
        <dbReference type="Proteomes" id="UP000772618"/>
    </source>
</evidence>
<name>A0ABS5VPI8_9BACT</name>
<evidence type="ECO:0000313" key="1">
    <source>
        <dbReference type="EMBL" id="MBT1703352.1"/>
    </source>
</evidence>
<sequence length="68" mass="7922">MKEVYYKGQPYQYQVLELTGKRLFQLFQDGKPVHTIEQSELDIKSIVSLILDSYYRTIPATPKVSVIN</sequence>
<protein>
    <submittedName>
        <fullName evidence="1">Uncharacterized protein</fullName>
    </submittedName>
</protein>
<comment type="caution">
    <text evidence="1">The sequence shown here is derived from an EMBL/GenBank/DDBJ whole genome shotgun (WGS) entry which is preliminary data.</text>
</comment>
<proteinExistence type="predicted"/>
<reference evidence="1 2" key="1">
    <citation type="submission" date="2021-05" db="EMBL/GenBank/DDBJ databases">
        <title>A Polyphasic approach of four new species of the genus Ohtaekwangia: Ohtaekwangia histidinii sp. nov., Ohtaekwangia cretensis sp. nov., Ohtaekwangia indiensis sp. nov., Ohtaekwangia reichenbachii sp. nov. from diverse environment.</title>
        <authorList>
            <person name="Octaviana S."/>
        </authorList>
    </citation>
    <scope>NUCLEOTIDE SEQUENCE [LARGE SCALE GENOMIC DNA]</scope>
    <source>
        <strain evidence="1 2">PWU20</strain>
    </source>
</reference>
<keyword evidence="2" id="KW-1185">Reference proteome</keyword>
<dbReference type="RefSeq" id="WP_254153317.1">
    <property type="nucleotide sequence ID" value="NZ_JAHESD010000014.1"/>
</dbReference>
<accession>A0ABS5VPI8</accession>
<gene>
    <name evidence="1" type="ORF">KK060_08685</name>
</gene>
<organism evidence="1 2">
    <name type="scientific">Chryseosolibacter indicus</name>
    <dbReference type="NCBI Taxonomy" id="2782351"/>
    <lineage>
        <taxon>Bacteria</taxon>
        <taxon>Pseudomonadati</taxon>
        <taxon>Bacteroidota</taxon>
        <taxon>Cytophagia</taxon>
        <taxon>Cytophagales</taxon>
        <taxon>Chryseotaleaceae</taxon>
        <taxon>Chryseosolibacter</taxon>
    </lineage>
</organism>
<dbReference type="Proteomes" id="UP000772618">
    <property type="component" value="Unassembled WGS sequence"/>
</dbReference>